<sequence>METMSARSHDASCDASCPALLLDDVSFRYALAASDGAESADSSEHGGGADGSPADAAAYADAARQAPCALSHINLSIERGDFLGIIGPSGAGKTTLACLFSGAIPHHYVGELSGTVQLFSRDTKALSLTDIARFVGLVMQDIDAQMVASVVEDELLFGLENFGVPAGDIPSRIEEALHRIGIEPLRNRTIATLSGGQKQKVALAAIIALKPSVLVLDEPTCALDPASSRTIYELLSELNRSFGITIIAIEQKVALLSEFCSHLAVLNAGSLAAYGTTSDVLSQIDTLDAIGISYPRTTRFVRYVKQAGFEADTPLCVRVDDTVHFASRIINSDPTFARAPGSTSSSGSSSSSTLRSSSKAGSMCTEHKPVVQFSHVSFSYPTNTYSLKDVSFEAYPSEILCLVGQNGAGKTTITKLINGLLKPCSGSVYIDGTKTNTVKTSTIARSVSTLFQNPDRMLSCETVLDEVMLSCTLVGYTPQDARERSLRVIHQLHLNPEANPFVLSAGQRHIVALAATIVTEPKVLILDEPTCGLDYAECCYVMRVVQDLRKRGCCVVMVCHDMEVVLDNATRMVVLADGELVAQGSISDIFSQDALCQRACLRPPLLVDVALQLSTTCGLACSTTYDAAALAQIVITAAQHNRKACHD</sequence>
<evidence type="ECO:0000313" key="7">
    <source>
        <dbReference type="EMBL" id="EFL44249.1"/>
    </source>
</evidence>
<dbReference type="SMART" id="SM00382">
    <property type="entry name" value="AAA"/>
    <property type="match status" value="2"/>
</dbReference>
<keyword evidence="4 7" id="KW-0067">ATP-binding</keyword>
<dbReference type="Pfam" id="PF00005">
    <property type="entry name" value="ABC_tran"/>
    <property type="match status" value="2"/>
</dbReference>
<reference evidence="7 8" key="1">
    <citation type="submission" date="2010-08" db="EMBL/GenBank/DDBJ databases">
        <authorList>
            <person name="Durkin A.S."/>
            <person name="Madupu R."/>
            <person name="Torralba M."/>
            <person name="Gillis M."/>
            <person name="Methe B."/>
            <person name="Sutton G."/>
            <person name="Nelson K.E."/>
        </authorList>
    </citation>
    <scope>NUCLEOTIDE SEQUENCE [LARGE SCALE GENOMIC DNA]</scope>
    <source>
        <strain evidence="7 8">PB189-T1-4</strain>
    </source>
</reference>
<feature type="domain" description="ABC transporter" evidence="6">
    <location>
        <begin position="54"/>
        <end position="293"/>
    </location>
</feature>
<keyword evidence="3" id="KW-0547">Nucleotide-binding</keyword>
<dbReference type="PROSITE" id="PS50893">
    <property type="entry name" value="ABC_TRANSPORTER_2"/>
    <property type="match status" value="2"/>
</dbReference>
<name>A0ABN0B0B6_9ACTN</name>
<proteinExistence type="inferred from homology"/>
<dbReference type="Gene3D" id="3.40.50.300">
    <property type="entry name" value="P-loop containing nucleotide triphosphate hydrolases"/>
    <property type="match status" value="2"/>
</dbReference>
<evidence type="ECO:0000313" key="8">
    <source>
        <dbReference type="Proteomes" id="UP000004431"/>
    </source>
</evidence>
<dbReference type="CDD" id="cd03225">
    <property type="entry name" value="ABC_cobalt_CbiO_domain1"/>
    <property type="match status" value="2"/>
</dbReference>
<gene>
    <name evidence="7" type="ORF">HMPREF9248_1093</name>
</gene>
<feature type="domain" description="ABC transporter" evidence="6">
    <location>
        <begin position="371"/>
        <end position="602"/>
    </location>
</feature>
<evidence type="ECO:0000256" key="4">
    <source>
        <dbReference type="ARBA" id="ARBA00022840"/>
    </source>
</evidence>
<accession>A0ABN0B0B6</accession>
<dbReference type="InterPro" id="IPR015856">
    <property type="entry name" value="ABC_transpr_CbiO/EcfA_su"/>
</dbReference>
<dbReference type="PANTHER" id="PTHR43553:SF24">
    <property type="entry name" value="ENERGY-COUPLING FACTOR TRANSPORTER ATP-BINDING PROTEIN ECFA1"/>
    <property type="match status" value="1"/>
</dbReference>
<dbReference type="PROSITE" id="PS00211">
    <property type="entry name" value="ABC_TRANSPORTER_1"/>
    <property type="match status" value="1"/>
</dbReference>
<feature type="region of interest" description="Disordered" evidence="5">
    <location>
        <begin position="337"/>
        <end position="360"/>
    </location>
</feature>
<keyword evidence="8" id="KW-1185">Reference proteome</keyword>
<evidence type="ECO:0000256" key="3">
    <source>
        <dbReference type="ARBA" id="ARBA00022741"/>
    </source>
</evidence>
<dbReference type="InterPro" id="IPR050095">
    <property type="entry name" value="ECF_ABC_transporter_ATP-bd"/>
</dbReference>
<dbReference type="InterPro" id="IPR003439">
    <property type="entry name" value="ABC_transporter-like_ATP-bd"/>
</dbReference>
<comment type="similarity">
    <text evidence="1">Belongs to the ABC transporter superfamily.</text>
</comment>
<evidence type="ECO:0000259" key="6">
    <source>
        <dbReference type="PROSITE" id="PS50893"/>
    </source>
</evidence>
<evidence type="ECO:0000256" key="1">
    <source>
        <dbReference type="ARBA" id="ARBA00005417"/>
    </source>
</evidence>
<keyword evidence="2" id="KW-0813">Transport</keyword>
<comment type="caution">
    <text evidence="7">The sequence shown here is derived from an EMBL/GenBank/DDBJ whole genome shotgun (WGS) entry which is preliminary data.</text>
</comment>
<dbReference type="InterPro" id="IPR003593">
    <property type="entry name" value="AAA+_ATPase"/>
</dbReference>
<protein>
    <submittedName>
        <fullName evidence="7">ABC transporter, ATP-binding protein</fullName>
    </submittedName>
</protein>
<dbReference type="SUPFAM" id="SSF52540">
    <property type="entry name" value="P-loop containing nucleoside triphosphate hydrolases"/>
    <property type="match status" value="2"/>
</dbReference>
<feature type="compositionally biased region" description="Low complexity" evidence="5">
    <location>
        <begin position="341"/>
        <end position="360"/>
    </location>
</feature>
<dbReference type="EMBL" id="AEDQ01000017">
    <property type="protein sequence ID" value="EFL44249.1"/>
    <property type="molecule type" value="Genomic_DNA"/>
</dbReference>
<dbReference type="GO" id="GO:0005524">
    <property type="term" value="F:ATP binding"/>
    <property type="evidence" value="ECO:0007669"/>
    <property type="project" value="UniProtKB-KW"/>
</dbReference>
<evidence type="ECO:0000256" key="2">
    <source>
        <dbReference type="ARBA" id="ARBA00022448"/>
    </source>
</evidence>
<dbReference type="NCBIfam" id="NF010167">
    <property type="entry name" value="PRK13648.1"/>
    <property type="match status" value="2"/>
</dbReference>
<dbReference type="InterPro" id="IPR027417">
    <property type="entry name" value="P-loop_NTPase"/>
</dbReference>
<dbReference type="PANTHER" id="PTHR43553">
    <property type="entry name" value="HEAVY METAL TRANSPORTER"/>
    <property type="match status" value="1"/>
</dbReference>
<dbReference type="InterPro" id="IPR017871">
    <property type="entry name" value="ABC_transporter-like_CS"/>
</dbReference>
<evidence type="ECO:0000256" key="5">
    <source>
        <dbReference type="SAM" id="MobiDB-lite"/>
    </source>
</evidence>
<organism evidence="7 8">
    <name type="scientific">Fannyhessea vaginae PB189-T1-4</name>
    <dbReference type="NCBI Taxonomy" id="866774"/>
    <lineage>
        <taxon>Bacteria</taxon>
        <taxon>Bacillati</taxon>
        <taxon>Actinomycetota</taxon>
        <taxon>Coriobacteriia</taxon>
        <taxon>Coriobacteriales</taxon>
        <taxon>Atopobiaceae</taxon>
        <taxon>Fannyhessea</taxon>
    </lineage>
</organism>
<dbReference type="Proteomes" id="UP000004431">
    <property type="component" value="Unassembled WGS sequence"/>
</dbReference>
<dbReference type="RefSeq" id="WP_006303959.1">
    <property type="nucleotide sequence ID" value="NZ_AEDQ01000017.1"/>
</dbReference>